<evidence type="ECO:0000313" key="15">
    <source>
        <dbReference type="EMBL" id="CLW86795.1"/>
    </source>
</evidence>
<dbReference type="OMA" id="MALYALH"/>
<evidence type="ECO:0000313" key="22">
    <source>
        <dbReference type="Proteomes" id="UP000048948"/>
    </source>
</evidence>
<dbReference type="Proteomes" id="UP000049023">
    <property type="component" value="Unassembled WGS sequence"/>
</dbReference>
<dbReference type="Proteomes" id="UP000300237">
    <property type="component" value="Chromosome"/>
</dbReference>
<reference evidence="15 24" key="2">
    <citation type="submission" date="2015-03" db="EMBL/GenBank/DDBJ databases">
        <authorList>
            <consortium name="Pathogen Informatics"/>
            <person name="Murphy D."/>
        </authorList>
    </citation>
    <scope>NUCLEOTIDE SEQUENCE [LARGE SCALE GENOMIC DNA]</scope>
    <source>
        <strain evidence="15 24">0268S</strain>
    </source>
</reference>
<sequence length="210" mass="23799">MTKPTSAGQADDALVRLARERFDLPDQVRRLARPPVPSLEPPYGLRVAQLTDAEMLAEWMNRPHLAAAWEYDWPASRWRQHLNAQLEGTYSLPLIGSWHGTDGGYLELYWAAKDLISHYYDADPYDLGLHAAIADLSKVNRGFGPLLLPRIVASVFANEPRCRRIMFDPDHRNTATRRLCEWAGCKFLGEHDTTNRRMALYALEAPTTAA</sequence>
<evidence type="ECO:0000259" key="9">
    <source>
        <dbReference type="SMART" id="SM01006"/>
    </source>
</evidence>
<reference evidence="17 26" key="3">
    <citation type="submission" date="2016-04" db="EMBL/GenBank/DDBJ databases">
        <authorList>
            <person name="Bigi M."/>
            <person name="Bigi F."/>
            <person name="Soria M.A."/>
        </authorList>
    </citation>
    <scope>NUCLEOTIDE SEQUENCE [LARGE SCALE GENOMIC DNA]</scope>
    <source>
        <strain evidence="17 26">6548</strain>
    </source>
</reference>
<reference evidence="16 29" key="8">
    <citation type="submission" date="2021-03" db="EMBL/GenBank/DDBJ databases">
        <title>Whole Genome Sequencing of Mycobacterium tuberculosis clinical isolates from Arunachal Pradesh, India.</title>
        <authorList>
            <person name="Singh S."/>
            <person name="Mudliar S.R."/>
            <person name="Kulsum U."/>
            <person name="Rufai S.B."/>
            <person name="Singh P.K."/>
            <person name="Umpo M."/>
            <person name="Nyori M."/>
        </authorList>
    </citation>
    <scope>NUCLEOTIDE SEQUENCE [LARGE SCALE GENOMIC DNA]</scope>
    <source>
        <strain evidence="16 29">OMICS/BPL/0142/20/SP</strain>
    </source>
</reference>
<dbReference type="SMART" id="SM01006">
    <property type="entry name" value="AlcB"/>
    <property type="match status" value="1"/>
</dbReference>
<evidence type="ECO:0000313" key="16">
    <source>
        <dbReference type="EMBL" id="MBP0684311.1"/>
    </source>
</evidence>
<dbReference type="EMBL" id="QTBD01000167">
    <property type="protein sequence ID" value="REQ50450.1"/>
    <property type="molecule type" value="Genomic_DNA"/>
</dbReference>
<evidence type="ECO:0000313" key="17">
    <source>
        <dbReference type="EMBL" id="OMH59267.1"/>
    </source>
</evidence>
<dbReference type="SMR" id="A0A045HM15"/>
<feature type="domain" description="Acyltransferase MbtK/IucB-like conserved" evidence="9">
    <location>
        <begin position="46"/>
        <end position="92"/>
    </location>
</feature>
<dbReference type="PANTHER" id="PTHR31438">
    <property type="entry name" value="LYSINE N-ACYLTRANSFERASE C17G9.06C-RELATED"/>
    <property type="match status" value="1"/>
</dbReference>
<dbReference type="Proteomes" id="UP000050139">
    <property type="component" value="Unassembled WGS sequence"/>
</dbReference>
<dbReference type="SUPFAM" id="SSF55729">
    <property type="entry name" value="Acyl-CoA N-acyltransferases (Nat)"/>
    <property type="match status" value="1"/>
</dbReference>
<evidence type="ECO:0000313" key="24">
    <source>
        <dbReference type="Proteomes" id="UP000050139"/>
    </source>
</evidence>
<dbReference type="EMBL" id="CNFT01001299">
    <property type="protein sequence ID" value="CKT13070.1"/>
    <property type="molecule type" value="Genomic_DNA"/>
</dbReference>
<evidence type="ECO:0000256" key="5">
    <source>
        <dbReference type="ARBA" id="ARBA00020586"/>
    </source>
</evidence>
<evidence type="ECO:0000313" key="28">
    <source>
        <dbReference type="Proteomes" id="UP000300237"/>
    </source>
</evidence>
<evidence type="ECO:0000313" key="21">
    <source>
        <dbReference type="Proteomes" id="UP000048289"/>
    </source>
</evidence>
<evidence type="ECO:0000256" key="3">
    <source>
        <dbReference type="ARBA" id="ARBA00009893"/>
    </source>
</evidence>
<dbReference type="GO" id="GO:0019290">
    <property type="term" value="P:siderophore biosynthetic process"/>
    <property type="evidence" value="ECO:0007669"/>
    <property type="project" value="InterPro"/>
</dbReference>
<dbReference type="EMBL" id="CFOE01000027">
    <property type="protein sequence ID" value="CFE35904.1"/>
    <property type="molecule type" value="Genomic_DNA"/>
</dbReference>
<dbReference type="Proteomes" id="UP000671119">
    <property type="component" value="Unassembled WGS sequence"/>
</dbReference>
<dbReference type="InterPro" id="IPR016181">
    <property type="entry name" value="Acyl_CoA_acyltransferase"/>
</dbReference>
<dbReference type="InterPro" id="IPR019432">
    <property type="entry name" value="Acyltransferase_MbtK/IucB-like"/>
</dbReference>
<evidence type="ECO:0000313" key="26">
    <source>
        <dbReference type="Proteomes" id="UP000189452"/>
    </source>
</evidence>
<comment type="function">
    <text evidence="1">Acyltransferase required for the direct transfer of medium- to long-chain fatty acyl moieties from a carrier protein (MbtL) on to the epsilon-amino group of lysine residue in the mycobactin core.</text>
</comment>
<dbReference type="Proteomes" id="UP000256381">
    <property type="component" value="Unassembled WGS sequence"/>
</dbReference>
<dbReference type="EMBL" id="CNGE01000207">
    <property type="protein sequence ID" value="CKS19616.1"/>
    <property type="molecule type" value="Genomic_DNA"/>
</dbReference>
<evidence type="ECO:0000313" key="25">
    <source>
        <dbReference type="Proteomes" id="UP000050164"/>
    </source>
</evidence>
<evidence type="ECO:0000256" key="2">
    <source>
        <dbReference type="ARBA" id="ARBA00005102"/>
    </source>
</evidence>
<evidence type="ECO:0000313" key="27">
    <source>
        <dbReference type="Proteomes" id="UP000256381"/>
    </source>
</evidence>
<evidence type="ECO:0000313" key="11">
    <source>
        <dbReference type="EMBL" id="CFE46370.1"/>
    </source>
</evidence>
<dbReference type="UniPathway" id="UPA00011"/>
<evidence type="ECO:0000256" key="8">
    <source>
        <dbReference type="ARBA" id="ARBA00031122"/>
    </source>
</evidence>
<dbReference type="EMBL" id="CFOH01000010">
    <property type="protein sequence ID" value="CFE46370.1"/>
    <property type="molecule type" value="Genomic_DNA"/>
</dbReference>
<dbReference type="PANTHER" id="PTHR31438:SF1">
    <property type="entry name" value="LYSINE N-ACYLTRANSFERASE C17G9.06C-RELATED"/>
    <property type="match status" value="1"/>
</dbReference>
<evidence type="ECO:0000313" key="10">
    <source>
        <dbReference type="EMBL" id="CFE35904.1"/>
    </source>
</evidence>
<keyword evidence="7 17" id="KW-0012">Acyltransferase</keyword>
<evidence type="ECO:0000313" key="18">
    <source>
        <dbReference type="EMBL" id="REQ50450.1"/>
    </source>
</evidence>
<dbReference type="EMBL" id="JAGIZI010000023">
    <property type="protein sequence ID" value="MBP0684311.1"/>
    <property type="molecule type" value="Genomic_DNA"/>
</dbReference>
<dbReference type="EMBL" id="LWDQ01000001">
    <property type="protein sequence ID" value="OMH59267.1"/>
    <property type="molecule type" value="Genomic_DNA"/>
</dbReference>
<evidence type="ECO:0000256" key="7">
    <source>
        <dbReference type="ARBA" id="ARBA00023315"/>
    </source>
</evidence>
<evidence type="ECO:0000256" key="4">
    <source>
        <dbReference type="ARBA" id="ARBA00011245"/>
    </source>
</evidence>
<reference evidence="18" key="6">
    <citation type="submission" date="2018-07" db="EMBL/GenBank/DDBJ databases">
        <authorList>
            <person name="Shah S."/>
            <person name="Brown T."/>
            <person name="Auld S."/>
            <person name="Bratton K."/>
            <person name="Narechania A."/>
            <person name="Mathema B."/>
            <person name="Gandhi N."/>
        </authorList>
    </citation>
    <scope>NUCLEOTIDE SEQUENCE</scope>
    <source>
        <strain evidence="18">32301_S10</strain>
    </source>
</reference>
<keyword evidence="6 17" id="KW-0808">Transferase</keyword>
<dbReference type="GeneID" id="45425325"/>
<dbReference type="Proteomes" id="UP000189452">
    <property type="component" value="Chromosome"/>
</dbReference>
<dbReference type="Pfam" id="PF13523">
    <property type="entry name" value="Acetyltransf_8"/>
    <property type="match status" value="1"/>
</dbReference>
<reference evidence="17 26" key="5">
    <citation type="submission" date="2017-02" db="EMBL/GenBank/DDBJ databases">
        <title>Protein polymorphisms may explain contrasting epidemiological fitness of two variants of a multidrug-resistant Mycobacterium tuberculosis strain.</title>
        <authorList>
            <person name="Bigi M.M."/>
            <person name="Lopez B."/>
            <person name="Blanco F.C."/>
            <person name="Sasiain M.C."/>
            <person name="De La Barrera S."/>
            <person name="Ritacco V."/>
            <person name="Bigi F."/>
            <person name="Soria M.A."/>
        </authorList>
    </citation>
    <scope>NUCLEOTIDE SEQUENCE [LARGE SCALE GENOMIC DNA]</scope>
    <source>
        <strain evidence="17 26">6548</strain>
    </source>
</reference>
<dbReference type="Proteomes" id="UP000046947">
    <property type="component" value="Unassembled WGS sequence"/>
</dbReference>
<evidence type="ECO:0000313" key="12">
    <source>
        <dbReference type="EMBL" id="CKS13395.1"/>
    </source>
</evidence>
<protein>
    <recommendedName>
        <fullName evidence="5">Lysine N-acyltransferase MbtK</fullName>
    </recommendedName>
    <alternativeName>
        <fullName evidence="8">Mycobactin synthase protein K</fullName>
    </alternativeName>
</protein>
<dbReference type="Proteomes" id="UP000048948">
    <property type="component" value="Unassembled WGS sequence"/>
</dbReference>
<dbReference type="Gene3D" id="3.40.630.30">
    <property type="match status" value="1"/>
</dbReference>
<evidence type="ECO:0000313" key="13">
    <source>
        <dbReference type="EMBL" id="CKS19616.1"/>
    </source>
</evidence>
<comment type="pathway">
    <text evidence="2">Siderophore biosynthesis; mycobactin biosynthesis.</text>
</comment>
<reference evidence="18 27" key="4">
    <citation type="journal article" date="2017" name="N. Engl. J. Med.">
        <title>Transmission of Extensively Drug-Resistant Tuberculosis in South Africa.</title>
        <authorList>
            <person name="Shah N.S."/>
            <person name="Auld S.C."/>
            <person name="Brust J.C."/>
            <person name="Mathema B."/>
            <person name="Ismail N."/>
            <person name="Moodley P."/>
            <person name="Mlisana K."/>
            <person name="Allana S."/>
            <person name="Campbell A."/>
            <person name="Mthiyane T."/>
            <person name="Morris N."/>
            <person name="Mpangase P."/>
            <person name="van der Meulen H."/>
            <person name="Omar S.V."/>
            <person name="Brown T.S."/>
            <person name="Narechania A."/>
            <person name="Shaskina E."/>
            <person name="Kapwata T."/>
            <person name="Kreiswirth B."/>
            <person name="Gandhi N.R."/>
        </authorList>
    </citation>
    <scope>NUCLEOTIDE SEQUENCE [LARGE SCALE GENOMIC DNA]</scope>
    <source>
        <strain evidence="18 27">32301_S10</strain>
    </source>
</reference>
<evidence type="ECO:0000256" key="1">
    <source>
        <dbReference type="ARBA" id="ARBA00003818"/>
    </source>
</evidence>
<dbReference type="EMBL" id="COPH01000033">
    <property type="protein sequence ID" value="CLW86795.1"/>
    <property type="molecule type" value="Genomic_DNA"/>
</dbReference>
<reference evidence="20 21" key="1">
    <citation type="submission" date="2015-03" db="EMBL/GenBank/DDBJ databases">
        <authorList>
            <consortium name="Pathogen Informatics"/>
        </authorList>
    </citation>
    <scope>NUCLEOTIDE SEQUENCE [LARGE SCALE GENOMIC DNA]</scope>
    <source>
        <strain evidence="13 22">Bir 172</strain>
        <strain evidence="14 25">Bir 185</strain>
        <strain evidence="12 23">Bir 187</strain>
        <strain evidence="10 21">G09901357</strain>
        <strain evidence="11 20">H09601792</strain>
    </source>
</reference>
<accession>A0A045HM15</accession>
<dbReference type="FunFam" id="3.40.630.30:FF:000148">
    <property type="entry name" value="Lysine N-acyltransferase MbtK"/>
    <property type="match status" value="1"/>
</dbReference>
<evidence type="ECO:0000256" key="6">
    <source>
        <dbReference type="ARBA" id="ARBA00022679"/>
    </source>
</evidence>
<evidence type="ECO:0000313" key="14">
    <source>
        <dbReference type="EMBL" id="CKT13070.1"/>
    </source>
</evidence>
<comment type="subunit">
    <text evidence="4">Monomer.</text>
</comment>
<name>A0A045HM15_MYCTX</name>
<dbReference type="EMBL" id="CNFU01000584">
    <property type="protein sequence ID" value="CKS13395.1"/>
    <property type="molecule type" value="Genomic_DNA"/>
</dbReference>
<dbReference type="AlphaFoldDB" id="A0A045HM15"/>
<evidence type="ECO:0000313" key="19">
    <source>
        <dbReference type="EMBL" id="VCU49610.1"/>
    </source>
</evidence>
<evidence type="ECO:0000313" key="29">
    <source>
        <dbReference type="Proteomes" id="UP000671119"/>
    </source>
</evidence>
<evidence type="ECO:0000313" key="20">
    <source>
        <dbReference type="Proteomes" id="UP000046947"/>
    </source>
</evidence>
<comment type="similarity">
    <text evidence="3">Belongs to the lysine N-acyltransferase MbtK family.</text>
</comment>
<dbReference type="GO" id="GO:0016410">
    <property type="term" value="F:N-acyltransferase activity"/>
    <property type="evidence" value="ECO:0007669"/>
    <property type="project" value="TreeGrafter"/>
</dbReference>
<organism evidence="17 26">
    <name type="scientific">Mycobacterium tuberculosis</name>
    <dbReference type="NCBI Taxonomy" id="1773"/>
    <lineage>
        <taxon>Bacteria</taxon>
        <taxon>Bacillati</taxon>
        <taxon>Actinomycetota</taxon>
        <taxon>Actinomycetes</taxon>
        <taxon>Mycobacteriales</taxon>
        <taxon>Mycobacteriaceae</taxon>
        <taxon>Mycobacterium</taxon>
        <taxon>Mycobacterium tuberculosis complex</taxon>
    </lineage>
</organism>
<evidence type="ECO:0000313" key="23">
    <source>
        <dbReference type="Proteomes" id="UP000049023"/>
    </source>
</evidence>
<dbReference type="EMBL" id="LR027516">
    <property type="protein sequence ID" value="VCU49610.1"/>
    <property type="molecule type" value="Genomic_DNA"/>
</dbReference>
<gene>
    <name evidence="17" type="primary">mbtK</name>
    <name evidence="17" type="ORF">A4S10_01431</name>
    <name evidence="19" type="ORF">DKC2_1436</name>
    <name evidence="18" type="ORF">DSJ38_14600</name>
    <name evidence="10" type="ORF">ERS007681_00402</name>
    <name evidence="11" type="ORF">ERS007688_00126</name>
    <name evidence="13" type="ORF">ERS027646_01429</name>
    <name evidence="14" type="ORF">ERS027659_03993</name>
    <name evidence="12" type="ORF">ERS027661_02639</name>
    <name evidence="15" type="ORF">ERS094118_03492</name>
    <name evidence="16" type="ORF">J8J21_14540</name>
</gene>
<dbReference type="Proteomes" id="UP000048289">
    <property type="component" value="Unassembled WGS sequence"/>
</dbReference>
<dbReference type="Proteomes" id="UP000050164">
    <property type="component" value="Unassembled WGS sequence"/>
</dbReference>
<reference evidence="19 28" key="7">
    <citation type="submission" date="2018-08" db="EMBL/GenBank/DDBJ databases">
        <authorList>
            <person name="Fokvardsen B D."/>
            <person name="Norman A."/>
        </authorList>
    </citation>
    <scope>NUCLEOTIDE SEQUENCE [LARGE SCALE GENOMIC DNA]</scope>
    <source>
        <strain evidence="19 28">DKC2</strain>
    </source>
</reference>
<dbReference type="RefSeq" id="WP_003406956.1">
    <property type="nucleotide sequence ID" value="NZ_AP018033.1"/>
</dbReference>
<proteinExistence type="inferred from homology"/>